<proteinExistence type="predicted"/>
<evidence type="ECO:0000313" key="1">
    <source>
        <dbReference type="EMBL" id="KJA16530.1"/>
    </source>
</evidence>
<keyword evidence="2" id="KW-1185">Reference proteome</keyword>
<organism evidence="1 2">
    <name type="scientific">Hypholoma sublateritium (strain FD-334 SS-4)</name>
    <dbReference type="NCBI Taxonomy" id="945553"/>
    <lineage>
        <taxon>Eukaryota</taxon>
        <taxon>Fungi</taxon>
        <taxon>Dikarya</taxon>
        <taxon>Basidiomycota</taxon>
        <taxon>Agaricomycotina</taxon>
        <taxon>Agaricomycetes</taxon>
        <taxon>Agaricomycetidae</taxon>
        <taxon>Agaricales</taxon>
        <taxon>Agaricineae</taxon>
        <taxon>Strophariaceae</taxon>
        <taxon>Hypholoma</taxon>
    </lineage>
</organism>
<gene>
    <name evidence="1" type="ORF">HYPSUDRAFT_288713</name>
</gene>
<dbReference type="Proteomes" id="UP000054270">
    <property type="component" value="Unassembled WGS sequence"/>
</dbReference>
<name>A0A0D2P850_HYPSF</name>
<evidence type="ECO:0000313" key="2">
    <source>
        <dbReference type="Proteomes" id="UP000054270"/>
    </source>
</evidence>
<reference evidence="2" key="1">
    <citation type="submission" date="2014-04" db="EMBL/GenBank/DDBJ databases">
        <title>Evolutionary Origins and Diversification of the Mycorrhizal Mutualists.</title>
        <authorList>
            <consortium name="DOE Joint Genome Institute"/>
            <consortium name="Mycorrhizal Genomics Consortium"/>
            <person name="Kohler A."/>
            <person name="Kuo A."/>
            <person name="Nagy L.G."/>
            <person name="Floudas D."/>
            <person name="Copeland A."/>
            <person name="Barry K.W."/>
            <person name="Cichocki N."/>
            <person name="Veneault-Fourrey C."/>
            <person name="LaButti K."/>
            <person name="Lindquist E.A."/>
            <person name="Lipzen A."/>
            <person name="Lundell T."/>
            <person name="Morin E."/>
            <person name="Murat C."/>
            <person name="Riley R."/>
            <person name="Ohm R."/>
            <person name="Sun H."/>
            <person name="Tunlid A."/>
            <person name="Henrissat B."/>
            <person name="Grigoriev I.V."/>
            <person name="Hibbett D.S."/>
            <person name="Martin F."/>
        </authorList>
    </citation>
    <scope>NUCLEOTIDE SEQUENCE [LARGE SCALE GENOMIC DNA]</scope>
    <source>
        <strain evidence="2">FD-334 SS-4</strain>
    </source>
</reference>
<accession>A0A0D2P850</accession>
<sequence>MLHANRPHYTHIFVLRNRTPPARCTPRPTCQRHTRLRRQLSPCIAHALGKTAQNRRLRDIHYGSVPVDRTFVLITHAASNKRSYTRGMSSAISLLKTRSSRALGVIVLALGPTELAPAEWQEVEAERKWLRIPCELGLIAVAYDDVRGCIASTPPLTLPRLCTTLQRKSKSDTSCSSAFVI</sequence>
<dbReference type="EMBL" id="KN817619">
    <property type="protein sequence ID" value="KJA16530.1"/>
    <property type="molecule type" value="Genomic_DNA"/>
</dbReference>
<protein>
    <submittedName>
        <fullName evidence="1">Uncharacterized protein</fullName>
    </submittedName>
</protein>
<dbReference type="AlphaFoldDB" id="A0A0D2P850"/>